<dbReference type="InterPro" id="IPR053165">
    <property type="entry name" value="HSI-I_assembly_Hcp1"/>
</dbReference>
<evidence type="ECO:0000313" key="2">
    <source>
        <dbReference type="Proteomes" id="UP000297258"/>
    </source>
</evidence>
<accession>A0A4Y9T9F9</accession>
<dbReference type="EMBL" id="SPUM01000020">
    <property type="protein sequence ID" value="TFW34839.1"/>
    <property type="molecule type" value="Genomic_DNA"/>
</dbReference>
<dbReference type="OrthoDB" id="5066999at2"/>
<dbReference type="Gene3D" id="2.30.110.20">
    <property type="entry name" value="Hcp1-like"/>
    <property type="match status" value="1"/>
</dbReference>
<dbReference type="PANTHER" id="PTHR36152">
    <property type="entry name" value="CYTOPLASMIC PROTEIN-RELATED"/>
    <property type="match status" value="1"/>
</dbReference>
<dbReference type="Pfam" id="PF05638">
    <property type="entry name" value="T6SS_HCP"/>
    <property type="match status" value="1"/>
</dbReference>
<organism evidence="1 2">
    <name type="scientific">Massilia horti</name>
    <dbReference type="NCBI Taxonomy" id="2562153"/>
    <lineage>
        <taxon>Bacteria</taxon>
        <taxon>Pseudomonadati</taxon>
        <taxon>Pseudomonadota</taxon>
        <taxon>Betaproteobacteria</taxon>
        <taxon>Burkholderiales</taxon>
        <taxon>Oxalobacteraceae</taxon>
        <taxon>Telluria group</taxon>
        <taxon>Massilia</taxon>
    </lineage>
</organism>
<dbReference type="Proteomes" id="UP000297258">
    <property type="component" value="Unassembled WGS sequence"/>
</dbReference>
<dbReference type="AlphaFoldDB" id="A0A4Y9T9F9"/>
<dbReference type="InterPro" id="IPR008514">
    <property type="entry name" value="T6SS_Hcp"/>
</dbReference>
<gene>
    <name evidence="1" type="ORF">E4O92_03110</name>
</gene>
<protein>
    <submittedName>
        <fullName evidence="1">Type VI secretion system tube protein Hcp</fullName>
    </submittedName>
</protein>
<dbReference type="PANTHER" id="PTHR36152:SF5">
    <property type="entry name" value="PROTEIN HCP1"/>
    <property type="match status" value="1"/>
</dbReference>
<comment type="caution">
    <text evidence="1">The sequence shown here is derived from an EMBL/GenBank/DDBJ whole genome shotgun (WGS) entry which is preliminary data.</text>
</comment>
<dbReference type="RefSeq" id="WP_135188293.1">
    <property type="nucleotide sequence ID" value="NZ_SPUM01000020.1"/>
</dbReference>
<dbReference type="SUPFAM" id="SSF141452">
    <property type="entry name" value="Hcp1-like"/>
    <property type="match status" value="1"/>
</dbReference>
<sequence>MASDVYLQIEGVKGESLDEKFKGSIEVMSVTWGNEQPTAGPVSTSGGHTIGRASFDPVHFTKLIDLASPKLMELVAQGKTIPKATLQFMRADGASRIKYYELTLYNVLVSSNKKSFAGSGLLVEQFTLHYSKIVELYAQQKIGGGAGGNTMGGWDLASNKVAA</sequence>
<dbReference type="InterPro" id="IPR036624">
    <property type="entry name" value="Hcp1-lik_sf"/>
</dbReference>
<keyword evidence="2" id="KW-1185">Reference proteome</keyword>
<proteinExistence type="predicted"/>
<name>A0A4Y9T9F9_9BURK</name>
<evidence type="ECO:0000313" key="1">
    <source>
        <dbReference type="EMBL" id="TFW34839.1"/>
    </source>
</evidence>
<reference evidence="1 2" key="1">
    <citation type="submission" date="2019-03" db="EMBL/GenBank/DDBJ databases">
        <title>Draft genome of Massilia hortus sp. nov., a novel bacterial species of the Oxalobacteraceae family.</title>
        <authorList>
            <person name="Peta V."/>
            <person name="Raths R."/>
            <person name="Bucking H."/>
        </authorList>
    </citation>
    <scope>NUCLEOTIDE SEQUENCE [LARGE SCALE GENOMIC DNA]</scope>
    <source>
        <strain evidence="1 2">ONC3</strain>
    </source>
</reference>